<evidence type="ECO:0000313" key="3">
    <source>
        <dbReference type="EMBL" id="CSC05657.1"/>
    </source>
</evidence>
<reference evidence="4 5" key="1">
    <citation type="submission" date="2015-07" db="EMBL/GenBank/DDBJ databases">
        <authorList>
            <consortium name="Pathogen Informatics"/>
        </authorList>
    </citation>
    <scope>NUCLEOTIDE SEQUENCE [LARGE SCALE GENOMIC DNA]</scope>
    <source>
        <strain evidence="3 4">A316</strain>
        <strain evidence="2 5">A325</strain>
    </source>
</reference>
<sequence length="54" mass="5702">MGIAGLLGGYLVEHWVTSQNAMGVFYILVGITMLSVLIATKKAHSQPSAAQVPM</sequence>
<evidence type="ECO:0000313" key="4">
    <source>
        <dbReference type="Proteomes" id="UP000041770"/>
    </source>
</evidence>
<feature type="transmembrane region" description="Helical" evidence="1">
    <location>
        <begin position="20"/>
        <end position="39"/>
    </location>
</feature>
<evidence type="ECO:0000256" key="1">
    <source>
        <dbReference type="SAM" id="Phobius"/>
    </source>
</evidence>
<dbReference type="Proteomes" id="UP000046067">
    <property type="component" value="Unassembled WGS sequence"/>
</dbReference>
<dbReference type="EMBL" id="CWQJ01000007">
    <property type="protein sequence ID" value="CSB94961.1"/>
    <property type="molecule type" value="Genomic_DNA"/>
</dbReference>
<dbReference type="EMBL" id="CWQY01000002">
    <property type="protein sequence ID" value="CSC05657.1"/>
    <property type="molecule type" value="Genomic_DNA"/>
</dbReference>
<protein>
    <submittedName>
        <fullName evidence="2">Multidrug resistance protein D</fullName>
    </submittedName>
</protein>
<gene>
    <name evidence="3" type="ORF">ERS013200_00430</name>
    <name evidence="2" type="ORF">ERS013201_01371</name>
</gene>
<dbReference type="AlphaFoldDB" id="A0A655PJV3"/>
<keyword evidence="1" id="KW-1133">Transmembrane helix</keyword>
<evidence type="ECO:0000313" key="2">
    <source>
        <dbReference type="EMBL" id="CSB94961.1"/>
    </source>
</evidence>
<name>A0A655PJV3_VIBCL</name>
<organism evidence="2 5">
    <name type="scientific">Vibrio cholerae</name>
    <dbReference type="NCBI Taxonomy" id="666"/>
    <lineage>
        <taxon>Bacteria</taxon>
        <taxon>Pseudomonadati</taxon>
        <taxon>Pseudomonadota</taxon>
        <taxon>Gammaproteobacteria</taxon>
        <taxon>Vibrionales</taxon>
        <taxon>Vibrionaceae</taxon>
        <taxon>Vibrio</taxon>
    </lineage>
</organism>
<keyword evidence="1" id="KW-0812">Transmembrane</keyword>
<proteinExistence type="predicted"/>
<evidence type="ECO:0000313" key="5">
    <source>
        <dbReference type="Proteomes" id="UP000046067"/>
    </source>
</evidence>
<dbReference type="Proteomes" id="UP000041770">
    <property type="component" value="Unassembled WGS sequence"/>
</dbReference>
<accession>A0A655PJV3</accession>
<keyword evidence="1" id="KW-0472">Membrane</keyword>